<dbReference type="EMBL" id="JAIMBW010000001">
    <property type="protein sequence ID" value="MBY4891387.1"/>
    <property type="molecule type" value="Genomic_DNA"/>
</dbReference>
<protein>
    <submittedName>
        <fullName evidence="2">Uncharacterized protein</fullName>
    </submittedName>
</protein>
<dbReference type="AlphaFoldDB" id="A0A975TVV6"/>
<name>A0A975TVV6_9RHOB</name>
<sequence length="100" mass="10618">MSTTAALAHQLNVFAYVEAGVVIVESRFSNGNPPQVGEVSVLDGQGEPLMLLPLESDGTVRFVLDPAHAESGLLIEVRTGEGHDNYWILTPEDIARGSGS</sequence>
<keyword evidence="3" id="KW-1185">Reference proteome</keyword>
<organism evidence="2">
    <name type="scientific">Gymnodinialimonas phycosphaerae</name>
    <dbReference type="NCBI Taxonomy" id="2841589"/>
    <lineage>
        <taxon>Bacteria</taxon>
        <taxon>Pseudomonadati</taxon>
        <taxon>Pseudomonadota</taxon>
        <taxon>Alphaproteobacteria</taxon>
        <taxon>Rhodobacterales</taxon>
        <taxon>Paracoccaceae</taxon>
        <taxon>Gymnodinialimonas</taxon>
    </lineage>
</organism>
<accession>A0A975TVV6</accession>
<proteinExistence type="predicted"/>
<evidence type="ECO:0000313" key="3">
    <source>
        <dbReference type="Proteomes" id="UP000693972"/>
    </source>
</evidence>
<reference evidence="2 3" key="1">
    <citation type="submission" date="2021-07" db="EMBL/GenBank/DDBJ databases">
        <title>Karlodiniumbacter phycospheric gen. nov., sp. nov., a phycosphere bacterium isolated from karlodinium veneficum.</title>
        <authorList>
            <person name="Peng Y."/>
            <person name="Jiang L."/>
            <person name="Lee J."/>
        </authorList>
    </citation>
    <scope>NUCLEOTIDE SEQUENCE</scope>
    <source>
        <strain evidence="2 3">N5</strain>
    </source>
</reference>
<evidence type="ECO:0000313" key="1">
    <source>
        <dbReference type="EMBL" id="MBY4891387.1"/>
    </source>
</evidence>
<gene>
    <name evidence="1" type="ORF">KUL25_01265</name>
    <name evidence="2" type="ORF">KUL25_01270</name>
</gene>
<evidence type="ECO:0000313" key="2">
    <source>
        <dbReference type="EMBL" id="QXL88181.1"/>
    </source>
</evidence>
<dbReference type="EMBL" id="CP078073">
    <property type="protein sequence ID" value="QXL88181.1"/>
    <property type="molecule type" value="Genomic_DNA"/>
</dbReference>
<dbReference type="RefSeq" id="WP_068363093.1">
    <property type="nucleotide sequence ID" value="NZ_JAIMBW010000001.1"/>
</dbReference>
<dbReference type="Proteomes" id="UP000693972">
    <property type="component" value="Unassembled WGS sequence"/>
</dbReference>